<keyword evidence="5 7" id="KW-0472">Membrane</keyword>
<dbReference type="InterPro" id="IPR023997">
    <property type="entry name" value="TonB-dep_OMP_SusC/RagA_CS"/>
</dbReference>
<dbReference type="InterPro" id="IPR037066">
    <property type="entry name" value="Plug_dom_sf"/>
</dbReference>
<dbReference type="NCBIfam" id="TIGR04057">
    <property type="entry name" value="SusC_RagA_signa"/>
    <property type="match status" value="1"/>
</dbReference>
<organism evidence="10 11">
    <name type="scientific">Maribacter aquimaris</name>
    <dbReference type="NCBI Taxonomy" id="2737171"/>
    <lineage>
        <taxon>Bacteria</taxon>
        <taxon>Pseudomonadati</taxon>
        <taxon>Bacteroidota</taxon>
        <taxon>Flavobacteriia</taxon>
        <taxon>Flavobacteriales</taxon>
        <taxon>Flavobacteriaceae</taxon>
        <taxon>Maribacter</taxon>
    </lineage>
</organism>
<feature type="signal peptide" evidence="8">
    <location>
        <begin position="1"/>
        <end position="22"/>
    </location>
</feature>
<evidence type="ECO:0000256" key="6">
    <source>
        <dbReference type="ARBA" id="ARBA00023237"/>
    </source>
</evidence>
<evidence type="ECO:0000256" key="3">
    <source>
        <dbReference type="ARBA" id="ARBA00022452"/>
    </source>
</evidence>
<evidence type="ECO:0000313" key="11">
    <source>
        <dbReference type="Proteomes" id="UP001166021"/>
    </source>
</evidence>
<dbReference type="InterPro" id="IPR036942">
    <property type="entry name" value="Beta-barrel_TonB_sf"/>
</dbReference>
<gene>
    <name evidence="10" type="ORF">HPE56_12605</name>
</gene>
<keyword evidence="11" id="KW-1185">Reference proteome</keyword>
<evidence type="ECO:0000313" key="10">
    <source>
        <dbReference type="EMBL" id="MBD0778636.1"/>
    </source>
</evidence>
<dbReference type="SUPFAM" id="SSF49464">
    <property type="entry name" value="Carboxypeptidase regulatory domain-like"/>
    <property type="match status" value="1"/>
</dbReference>
<evidence type="ECO:0000259" key="9">
    <source>
        <dbReference type="Pfam" id="PF07715"/>
    </source>
</evidence>
<evidence type="ECO:0000256" key="2">
    <source>
        <dbReference type="ARBA" id="ARBA00022448"/>
    </source>
</evidence>
<feature type="domain" description="TonB-dependent receptor plug" evidence="9">
    <location>
        <begin position="116"/>
        <end position="243"/>
    </location>
</feature>
<dbReference type="InterPro" id="IPR023996">
    <property type="entry name" value="TonB-dep_OMP_SusC/RagA"/>
</dbReference>
<sequence>MKMKFKLAVIALVMICTQSAFSQTKTVTGTVSDESDVPLPGATILVVGTTNGVTTDFDGNYQIENVNATDQLVFSYIGMLSQTILVGNKNTINITLEESAEALDEVVVIGYGTVLKKDVTGAVTTVKVDAEVANQLTSVDQLLQGKAAGVQVTQNSGSLGSGISVKIRGTNSLRGNNEPLYVIDGVIISSAGEDVIASGGVGNSGQETQNGLNGINPRDIESIQILKDASATAIYGSRGANGVVLITTKKGKKGKVKINSFITTSIRTVTKKYDVLDGIDYAKYQIEADEFNGVNPRYQINGSQVFGVTYDNANNPTVSNSPAQILNWQDKLYQQGFSTKVGMSAAGGSDNGNYYISAGFDDQEGIVANSGLKSGDFRINLNQDLNENLKLEVGVSAYFNSTDFTESGDLIGAEQSFIKNVISFRPVITEEIDDFSRDLEASNPQSWVDDFSDFSKEKRYIGSLGLTYQLPVKGLSYQIQAGGDIRTKDRRRFYGLTTFQGANANGALQISTLNATSYQINNFLRYNRTFNNKHRINATAGVTYDVRNVENSIYAVEDFVTTELTIEQPFLASIITQPLQFIKSDQQIFSLLGRINYTFDNKYILTASFRRDGVSKFSEDNRYGVFPSFALAWRLDDENFIKDLNVFEDLKLRAGWGQIGNHGISPYGTLSDYGINGSQYGTPGNGTSVPLTLNNIANPNLTWETTEQLNFGLDFATKNNKISGSIDLYDKTTKDLLQSSPIPTSSGFSSILINRGTISNKGLEVALNVAPVSTDDFQINIGANIAFNKTKIETLGIPLKDFYIDGTAQQRSFYFGDQISRGDIFKSPANVFVEGEEMSLFYGYQTNGVYQTEDTDLTSGAVPGDVRIVDQNNDGNIDLSDRTLIGNPNPDFVYGFNLNFKLKRFTANFIFNGVYGNDIANGNLLQLGNAEGELNNILPAAYNNAWRPNSQSNTYPRIGFSTNGRAAISDRIIEDGSYLRLNNVTIGYDFPVENSTFFESLNVYIAGQNLITWTNYSGYNPEISNFLYTGLINGVDWNGSPNASTILLGLNINF</sequence>
<dbReference type="EMBL" id="JABTCF010000007">
    <property type="protein sequence ID" value="MBD0778636.1"/>
    <property type="molecule type" value="Genomic_DNA"/>
</dbReference>
<evidence type="ECO:0000256" key="1">
    <source>
        <dbReference type="ARBA" id="ARBA00004571"/>
    </source>
</evidence>
<dbReference type="InterPro" id="IPR039426">
    <property type="entry name" value="TonB-dep_rcpt-like"/>
</dbReference>
<reference evidence="10" key="1">
    <citation type="submission" date="2020-05" db="EMBL/GenBank/DDBJ databases">
        <title>The draft genome sequence of Maribacter sp. ANRC-HE7.</title>
        <authorList>
            <person name="Mu L."/>
        </authorList>
    </citation>
    <scope>NUCLEOTIDE SEQUENCE</scope>
    <source>
        <strain evidence="10">ANRC-HE7</strain>
    </source>
</reference>
<evidence type="ECO:0000256" key="7">
    <source>
        <dbReference type="PROSITE-ProRule" id="PRU01360"/>
    </source>
</evidence>
<keyword evidence="6 7" id="KW-0998">Cell outer membrane</keyword>
<feature type="chain" id="PRO_5046462080" evidence="8">
    <location>
        <begin position="23"/>
        <end position="1054"/>
    </location>
</feature>
<dbReference type="InterPro" id="IPR012910">
    <property type="entry name" value="Plug_dom"/>
</dbReference>
<evidence type="ECO:0000256" key="4">
    <source>
        <dbReference type="ARBA" id="ARBA00022692"/>
    </source>
</evidence>
<evidence type="ECO:0000256" key="8">
    <source>
        <dbReference type="SAM" id="SignalP"/>
    </source>
</evidence>
<keyword evidence="4 7" id="KW-0812">Transmembrane</keyword>
<comment type="caution">
    <text evidence="10">The sequence shown here is derived from an EMBL/GenBank/DDBJ whole genome shotgun (WGS) entry which is preliminary data.</text>
</comment>
<dbReference type="NCBIfam" id="TIGR04056">
    <property type="entry name" value="OMP_RagA_SusC"/>
    <property type="match status" value="1"/>
</dbReference>
<comment type="similarity">
    <text evidence="7">Belongs to the TonB-dependent receptor family.</text>
</comment>
<dbReference type="Pfam" id="PF13715">
    <property type="entry name" value="CarbopepD_reg_2"/>
    <property type="match status" value="1"/>
</dbReference>
<keyword evidence="8" id="KW-0732">Signal</keyword>
<evidence type="ECO:0000256" key="5">
    <source>
        <dbReference type="ARBA" id="ARBA00023136"/>
    </source>
</evidence>
<keyword evidence="10" id="KW-0675">Receptor</keyword>
<comment type="subcellular location">
    <subcellularLocation>
        <location evidence="1 7">Cell outer membrane</location>
        <topology evidence="1 7">Multi-pass membrane protein</topology>
    </subcellularLocation>
</comment>
<name>A0ABR7V4P3_9FLAO</name>
<dbReference type="Pfam" id="PF07715">
    <property type="entry name" value="Plug"/>
    <property type="match status" value="1"/>
</dbReference>
<dbReference type="Gene3D" id="2.40.170.20">
    <property type="entry name" value="TonB-dependent receptor, beta-barrel domain"/>
    <property type="match status" value="1"/>
</dbReference>
<dbReference type="SUPFAM" id="SSF56935">
    <property type="entry name" value="Porins"/>
    <property type="match status" value="1"/>
</dbReference>
<protein>
    <submittedName>
        <fullName evidence="10">TonB-dependent receptor</fullName>
    </submittedName>
</protein>
<dbReference type="Proteomes" id="UP001166021">
    <property type="component" value="Unassembled WGS sequence"/>
</dbReference>
<dbReference type="Gene3D" id="2.60.40.1120">
    <property type="entry name" value="Carboxypeptidase-like, regulatory domain"/>
    <property type="match status" value="1"/>
</dbReference>
<dbReference type="PROSITE" id="PS52016">
    <property type="entry name" value="TONB_DEPENDENT_REC_3"/>
    <property type="match status" value="1"/>
</dbReference>
<dbReference type="RefSeq" id="WP_188244107.1">
    <property type="nucleotide sequence ID" value="NZ_JABTCF010000007.1"/>
</dbReference>
<dbReference type="InterPro" id="IPR008969">
    <property type="entry name" value="CarboxyPept-like_regulatory"/>
</dbReference>
<proteinExistence type="inferred from homology"/>
<dbReference type="Gene3D" id="2.170.130.10">
    <property type="entry name" value="TonB-dependent receptor, plug domain"/>
    <property type="match status" value="1"/>
</dbReference>
<keyword evidence="2 7" id="KW-0813">Transport</keyword>
<keyword evidence="3 7" id="KW-1134">Transmembrane beta strand</keyword>
<accession>A0ABR7V4P3</accession>